<protein>
    <recommendedName>
        <fullName evidence="6">SURF1-like protein</fullName>
    </recommendedName>
</protein>
<evidence type="ECO:0000256" key="4">
    <source>
        <dbReference type="ARBA" id="ARBA00022989"/>
    </source>
</evidence>
<dbReference type="PANTHER" id="PTHR23427:SF2">
    <property type="entry name" value="SURFEIT LOCUS PROTEIN 1"/>
    <property type="match status" value="1"/>
</dbReference>
<dbReference type="PANTHER" id="PTHR23427">
    <property type="entry name" value="SURFEIT LOCUS PROTEIN"/>
    <property type="match status" value="1"/>
</dbReference>
<proteinExistence type="inferred from homology"/>
<dbReference type="InterPro" id="IPR002994">
    <property type="entry name" value="Surf1/Shy1"/>
</dbReference>
<dbReference type="PROSITE" id="PS50895">
    <property type="entry name" value="SURF1"/>
    <property type="match status" value="1"/>
</dbReference>
<organism evidence="7 8">
    <name type="scientific">Streptomyces mexicanus</name>
    <dbReference type="NCBI Taxonomy" id="178566"/>
    <lineage>
        <taxon>Bacteria</taxon>
        <taxon>Bacillati</taxon>
        <taxon>Actinomycetota</taxon>
        <taxon>Actinomycetes</taxon>
        <taxon>Kitasatosporales</taxon>
        <taxon>Streptomycetaceae</taxon>
        <taxon>Streptomyces</taxon>
    </lineage>
</organism>
<comment type="similarity">
    <text evidence="2 6">Belongs to the SURF1 family.</text>
</comment>
<dbReference type="AlphaFoldDB" id="A0A7X1I0L8"/>
<name>A0A7X1I0L8_9ACTN</name>
<dbReference type="OrthoDB" id="9807214at2"/>
<dbReference type="Pfam" id="PF02104">
    <property type="entry name" value="SURF1"/>
    <property type="match status" value="1"/>
</dbReference>
<evidence type="ECO:0000256" key="3">
    <source>
        <dbReference type="ARBA" id="ARBA00022692"/>
    </source>
</evidence>
<comment type="caution">
    <text evidence="7">The sequence shown here is derived from an EMBL/GenBank/DDBJ whole genome shotgun (WGS) entry which is preliminary data.</text>
</comment>
<evidence type="ECO:0000256" key="1">
    <source>
        <dbReference type="ARBA" id="ARBA00004370"/>
    </source>
</evidence>
<evidence type="ECO:0000313" key="7">
    <source>
        <dbReference type="EMBL" id="MBC2866522.1"/>
    </source>
</evidence>
<dbReference type="GO" id="GO:0005886">
    <property type="term" value="C:plasma membrane"/>
    <property type="evidence" value="ECO:0007669"/>
    <property type="project" value="UniProtKB-SubCell"/>
</dbReference>
<evidence type="ECO:0000313" key="8">
    <source>
        <dbReference type="Proteomes" id="UP000517694"/>
    </source>
</evidence>
<evidence type="ECO:0000256" key="6">
    <source>
        <dbReference type="RuleBase" id="RU363076"/>
    </source>
</evidence>
<comment type="caution">
    <text evidence="6">Lacks conserved residue(s) required for the propagation of feature annotation.</text>
</comment>
<sequence>MYRFLLTRQWVIITIVAIALIPTMIWLGFWQLHRHDHRQALNKVITASLAAKPVPVETLTSVGGAVAHDDLYRRVTAKGHFDTDHELVVRRRTNADDQVGYHVVTPFVLDDGRTLLVNRGWIPAPASQTAFPKIPAPAAGEITLTGRLMQDETTAASGIKNVKGLPDRQIMLINSKQVGALLRDSGDTSAKDVLGGYVELLSPAPKNGSPQLLPSPKEDSSWIGVDDINLPYAVQWWLFAACVPVGWLILARRELRERATAEQEKAAEQEGEPAAV</sequence>
<keyword evidence="6" id="KW-1003">Cell membrane</keyword>
<dbReference type="RefSeq" id="WP_159664150.1">
    <property type="nucleotide sequence ID" value="NZ_JACMHY010000006.1"/>
</dbReference>
<accession>A0A7X1I0L8</accession>
<keyword evidence="4 6" id="KW-1133">Transmembrane helix</keyword>
<keyword evidence="5 6" id="KW-0472">Membrane</keyword>
<reference evidence="7 8" key="1">
    <citation type="submission" date="2020-08" db="EMBL/GenBank/DDBJ databases">
        <title>Whole-Genome Sequence of French Clinical Streptomyces mexicanus Strain Q0842.</title>
        <authorList>
            <person name="Boxberger M."/>
            <person name="La Scola B."/>
        </authorList>
    </citation>
    <scope>NUCLEOTIDE SEQUENCE [LARGE SCALE GENOMIC DNA]</scope>
    <source>
        <strain evidence="7 8">Marseille-Q0842</strain>
    </source>
</reference>
<keyword evidence="8" id="KW-1185">Reference proteome</keyword>
<dbReference type="Proteomes" id="UP000517694">
    <property type="component" value="Unassembled WGS sequence"/>
</dbReference>
<keyword evidence="3 6" id="KW-0812">Transmembrane</keyword>
<comment type="subcellular location">
    <subcellularLocation>
        <location evidence="6">Cell membrane</location>
        <topology evidence="6">Multi-pass membrane protein</topology>
    </subcellularLocation>
    <subcellularLocation>
        <location evidence="1">Membrane</location>
    </subcellularLocation>
</comment>
<evidence type="ECO:0000256" key="5">
    <source>
        <dbReference type="ARBA" id="ARBA00023136"/>
    </source>
</evidence>
<evidence type="ECO:0000256" key="2">
    <source>
        <dbReference type="ARBA" id="ARBA00007165"/>
    </source>
</evidence>
<dbReference type="InterPro" id="IPR045214">
    <property type="entry name" value="Surf1/Surf4"/>
</dbReference>
<gene>
    <name evidence="7" type="ORF">H1R13_16510</name>
</gene>
<dbReference type="CDD" id="cd06662">
    <property type="entry name" value="SURF1"/>
    <property type="match status" value="1"/>
</dbReference>
<dbReference type="EMBL" id="JACMHY010000006">
    <property type="protein sequence ID" value="MBC2866522.1"/>
    <property type="molecule type" value="Genomic_DNA"/>
</dbReference>
<feature type="transmembrane region" description="Helical" evidence="6">
    <location>
        <begin position="12"/>
        <end position="32"/>
    </location>
</feature>